<proteinExistence type="predicted"/>
<keyword evidence="2" id="KW-1185">Reference proteome</keyword>
<dbReference type="EMBL" id="BORT01000005">
    <property type="protein sequence ID" value="GIO46908.1"/>
    <property type="molecule type" value="Genomic_DNA"/>
</dbReference>
<name>A0A919YCX4_9BACL</name>
<sequence>MDVHLLRYTLQITIQGLEIGRETEGIRFELSISGLARAESTFVVSPNNPSAPPFHSKKTV</sequence>
<organism evidence="1 2">
    <name type="scientific">Paenibacillus azoreducens</name>
    <dbReference type="NCBI Taxonomy" id="116718"/>
    <lineage>
        <taxon>Bacteria</taxon>
        <taxon>Bacillati</taxon>
        <taxon>Bacillota</taxon>
        <taxon>Bacilli</taxon>
        <taxon>Bacillales</taxon>
        <taxon>Paenibacillaceae</taxon>
        <taxon>Paenibacillus</taxon>
    </lineage>
</organism>
<gene>
    <name evidence="1" type="ORF">J34TS1_16730</name>
</gene>
<dbReference type="AlphaFoldDB" id="A0A919YCX4"/>
<dbReference type="Proteomes" id="UP000682811">
    <property type="component" value="Unassembled WGS sequence"/>
</dbReference>
<accession>A0A919YCX4</accession>
<evidence type="ECO:0000313" key="1">
    <source>
        <dbReference type="EMBL" id="GIO46908.1"/>
    </source>
</evidence>
<reference evidence="1 2" key="1">
    <citation type="submission" date="2021-03" db="EMBL/GenBank/DDBJ databases">
        <title>Antimicrobial resistance genes in bacteria isolated from Japanese honey, and their potential for conferring macrolide and lincosamide resistance in the American foulbrood pathogen Paenibacillus larvae.</title>
        <authorList>
            <person name="Okamoto M."/>
            <person name="Kumagai M."/>
            <person name="Kanamori H."/>
            <person name="Takamatsu D."/>
        </authorList>
    </citation>
    <scope>NUCLEOTIDE SEQUENCE [LARGE SCALE GENOMIC DNA]</scope>
    <source>
        <strain evidence="1 2">J34TS1</strain>
    </source>
</reference>
<evidence type="ECO:0000313" key="2">
    <source>
        <dbReference type="Proteomes" id="UP000682811"/>
    </source>
</evidence>
<protein>
    <submittedName>
        <fullName evidence="1">Uncharacterized protein</fullName>
    </submittedName>
</protein>
<comment type="caution">
    <text evidence="1">The sequence shown here is derived from an EMBL/GenBank/DDBJ whole genome shotgun (WGS) entry which is preliminary data.</text>
</comment>